<comment type="caution">
    <text evidence="5">The sequence shown here is derived from an EMBL/GenBank/DDBJ whole genome shotgun (WGS) entry which is preliminary data.</text>
</comment>
<dbReference type="InterPro" id="IPR000477">
    <property type="entry name" value="RT_dom"/>
</dbReference>
<dbReference type="EMBL" id="VTUZ01000009">
    <property type="protein sequence ID" value="KAA1011397.1"/>
    <property type="molecule type" value="Genomic_DNA"/>
</dbReference>
<evidence type="ECO:0000259" key="4">
    <source>
        <dbReference type="PROSITE" id="PS50878"/>
    </source>
</evidence>
<keyword evidence="5" id="KW-0808">Transferase</keyword>
<keyword evidence="6" id="KW-1185">Reference proteome</keyword>
<accession>A0A5B0H893</accession>
<evidence type="ECO:0000256" key="1">
    <source>
        <dbReference type="ARBA" id="ARBA00034120"/>
    </source>
</evidence>
<dbReference type="InterPro" id="IPR043502">
    <property type="entry name" value="DNA/RNA_pol_sf"/>
</dbReference>
<dbReference type="Gene3D" id="3.30.70.270">
    <property type="match status" value="1"/>
</dbReference>
<dbReference type="NCBIfam" id="TIGR04416">
    <property type="entry name" value="group_II_RT_mat"/>
    <property type="match status" value="1"/>
</dbReference>
<gene>
    <name evidence="5" type="primary">ltrA</name>
    <name evidence="5" type="ORF">FVF58_15825</name>
</gene>
<evidence type="ECO:0000313" key="6">
    <source>
        <dbReference type="Proteomes" id="UP000325273"/>
    </source>
</evidence>
<dbReference type="Proteomes" id="UP000325273">
    <property type="component" value="Unassembled WGS sequence"/>
</dbReference>
<protein>
    <submittedName>
        <fullName evidence="5">Group II intron reverse transcriptase/maturase</fullName>
        <ecNumber evidence="5">2.7.7.49</ecNumber>
    </submittedName>
</protein>
<feature type="compositionally biased region" description="Basic and acidic residues" evidence="3">
    <location>
        <begin position="232"/>
        <end position="247"/>
    </location>
</feature>
<feature type="coiled-coil region" evidence="2">
    <location>
        <begin position="297"/>
        <end position="324"/>
    </location>
</feature>
<dbReference type="InterPro" id="IPR043128">
    <property type="entry name" value="Rev_trsase/Diguanyl_cyclase"/>
</dbReference>
<feature type="region of interest" description="Disordered" evidence="3">
    <location>
        <begin position="230"/>
        <end position="252"/>
    </location>
</feature>
<sequence>MPVEGRGLSSRQTQYVVRTWRLGNLLTPIRVQKLQMALHAKAKAEAGYRFYALYDKIYREDVLAHAYAQCRSNKGAPGVDRQDFAEVEAYGVQKWLGELALALRQETYRPDPIRRVFIPKANGKLRPLGISTLRDRVCMTAAMLVLEPIFEADLPPEQYAYRPGRNAQQAVIEVEERLHRGQTDVVDADLADYFGSIPHAELMLSLARRIVDRRVLHLIRMWLECPVEETDDRGRQKRTTEARDSRRGIPQGSPISPLLANIYMRRFVLAWKKLGLQRSLGSRIVTYADDLVILCKRGKAEEALRKLREIMSKLKLTVNEEKTRICKVPEGEFDFLGFTFGRMYSATTGQARMGMKPSKKSIRRMVEKIHAMTALRTVWQETTELVGKLNRTLRGWANYFEVGSVSRAYRAIDSYTATRLRRWLRNKYKLRRRRGGTYPSPHLYGYFGLVRLSARGGVAWRV</sequence>
<evidence type="ECO:0000256" key="2">
    <source>
        <dbReference type="SAM" id="Coils"/>
    </source>
</evidence>
<dbReference type="InterPro" id="IPR013597">
    <property type="entry name" value="Mat_intron_G2"/>
</dbReference>
<dbReference type="Pfam" id="PF00078">
    <property type="entry name" value="RVT_1"/>
    <property type="match status" value="1"/>
</dbReference>
<dbReference type="EC" id="2.7.7.49" evidence="5"/>
<organism evidence="5 6">
    <name type="scientific">Paraburkholderia panacisoli</name>
    <dbReference type="NCBI Taxonomy" id="2603818"/>
    <lineage>
        <taxon>Bacteria</taxon>
        <taxon>Pseudomonadati</taxon>
        <taxon>Pseudomonadota</taxon>
        <taxon>Betaproteobacteria</taxon>
        <taxon>Burkholderiales</taxon>
        <taxon>Burkholderiaceae</taxon>
        <taxon>Paraburkholderia</taxon>
    </lineage>
</organism>
<evidence type="ECO:0000256" key="3">
    <source>
        <dbReference type="SAM" id="MobiDB-lite"/>
    </source>
</evidence>
<keyword evidence="5" id="KW-0548">Nucleotidyltransferase</keyword>
<dbReference type="PANTHER" id="PTHR34047:SF8">
    <property type="entry name" value="PROTEIN YKFC"/>
    <property type="match status" value="1"/>
</dbReference>
<dbReference type="CDD" id="cd01651">
    <property type="entry name" value="RT_G2_intron"/>
    <property type="match status" value="1"/>
</dbReference>
<dbReference type="PROSITE" id="PS50878">
    <property type="entry name" value="RT_POL"/>
    <property type="match status" value="1"/>
</dbReference>
<dbReference type="Pfam" id="PF08388">
    <property type="entry name" value="GIIM"/>
    <property type="match status" value="1"/>
</dbReference>
<evidence type="ECO:0000313" key="5">
    <source>
        <dbReference type="EMBL" id="KAA1011397.1"/>
    </source>
</evidence>
<dbReference type="InterPro" id="IPR030931">
    <property type="entry name" value="Group_II_RT_mat"/>
</dbReference>
<comment type="similarity">
    <text evidence="1">Belongs to the bacterial reverse transcriptase family.</text>
</comment>
<dbReference type="InterPro" id="IPR051083">
    <property type="entry name" value="GrpII_Intron_Splice-Mob/Def"/>
</dbReference>
<dbReference type="RefSeq" id="WP_149670830.1">
    <property type="nucleotide sequence ID" value="NZ_VTUZ01000009.1"/>
</dbReference>
<dbReference type="PANTHER" id="PTHR34047">
    <property type="entry name" value="NUCLEAR INTRON MATURASE 1, MITOCHONDRIAL-RELATED"/>
    <property type="match status" value="1"/>
</dbReference>
<proteinExistence type="inferred from homology"/>
<dbReference type="SUPFAM" id="SSF56672">
    <property type="entry name" value="DNA/RNA polymerases"/>
    <property type="match status" value="1"/>
</dbReference>
<keyword evidence="5" id="KW-0695">RNA-directed DNA polymerase</keyword>
<name>A0A5B0H893_9BURK</name>
<dbReference type="GO" id="GO:0003964">
    <property type="term" value="F:RNA-directed DNA polymerase activity"/>
    <property type="evidence" value="ECO:0007669"/>
    <property type="project" value="UniProtKB-KW"/>
</dbReference>
<keyword evidence="2" id="KW-0175">Coiled coil</keyword>
<reference evidence="5 6" key="1">
    <citation type="submission" date="2019-08" db="EMBL/GenBank/DDBJ databases">
        <title>Paraburkholderia sp. DCY113.</title>
        <authorList>
            <person name="Kang J."/>
        </authorList>
    </citation>
    <scope>NUCLEOTIDE SEQUENCE [LARGE SCALE GENOMIC DNA]</scope>
    <source>
        <strain evidence="5 6">DCY113</strain>
    </source>
</reference>
<feature type="domain" description="Reverse transcriptase" evidence="4">
    <location>
        <begin position="99"/>
        <end position="340"/>
    </location>
</feature>
<dbReference type="AlphaFoldDB" id="A0A5B0H893"/>